<dbReference type="PANTHER" id="PTHR15629:SF8">
    <property type="entry name" value="DUF500 DOMAIN PROTEIN (AFU_ORTHOLOGUE AFUA_5G07310)"/>
    <property type="match status" value="1"/>
</dbReference>
<dbReference type="InterPro" id="IPR007461">
    <property type="entry name" value="Ysc84_actin-binding"/>
</dbReference>
<proteinExistence type="predicted"/>
<dbReference type="AlphaFoldDB" id="A0AAN8A544"/>
<dbReference type="GO" id="GO:0035091">
    <property type="term" value="F:phosphatidylinositol binding"/>
    <property type="evidence" value="ECO:0007669"/>
    <property type="project" value="TreeGrafter"/>
</dbReference>
<dbReference type="Pfam" id="PF04366">
    <property type="entry name" value="Ysc84"/>
    <property type="match status" value="1"/>
</dbReference>
<sequence>MSQISKECEKAASTLTSFIENRKMPIEVLAGAKGLAIFSAFRAGMYFAGSSGSGVVVARLPNGTWSPPSGFSVKSGGVGFVYGVDVFDCVCVLNTQAAVDAYTSPEFKVGGRVDFAAGPVGGKFDAGETPPVWTYTKSRGVYGGVTFDGTSIKEQVKANTEFFGEPVAAANILQGKVQDQKGSTQWPAGAEALTIALESVAK</sequence>
<accession>A0AAN8A544</accession>
<evidence type="ECO:0000313" key="2">
    <source>
        <dbReference type="EMBL" id="KAK5706550.1"/>
    </source>
</evidence>
<evidence type="ECO:0000259" key="1">
    <source>
        <dbReference type="Pfam" id="PF04366"/>
    </source>
</evidence>
<protein>
    <recommendedName>
        <fullName evidence="1">Ysc84 actin-binding domain-containing protein</fullName>
    </recommendedName>
</protein>
<feature type="domain" description="Ysc84 actin-binding" evidence="1">
    <location>
        <begin position="75"/>
        <end position="199"/>
    </location>
</feature>
<dbReference type="PANTHER" id="PTHR15629">
    <property type="entry name" value="SH3YL1 PROTEIN"/>
    <property type="match status" value="1"/>
</dbReference>
<comment type="caution">
    <text evidence="2">The sequence shown here is derived from an EMBL/GenBank/DDBJ whole genome shotgun (WGS) entry which is preliminary data.</text>
</comment>
<gene>
    <name evidence="2" type="ORF">LTR97_001540</name>
</gene>
<reference evidence="2" key="1">
    <citation type="submission" date="2023-08" db="EMBL/GenBank/DDBJ databases">
        <title>Black Yeasts Isolated from many extreme environments.</title>
        <authorList>
            <person name="Coleine C."/>
            <person name="Stajich J.E."/>
            <person name="Selbmann L."/>
        </authorList>
    </citation>
    <scope>NUCLEOTIDE SEQUENCE</scope>
    <source>
        <strain evidence="2">CCFEE 5810</strain>
    </source>
</reference>
<name>A0AAN8A544_9PEZI</name>
<dbReference type="EMBL" id="JAVRQU010000002">
    <property type="protein sequence ID" value="KAK5706550.1"/>
    <property type="molecule type" value="Genomic_DNA"/>
</dbReference>
<evidence type="ECO:0000313" key="3">
    <source>
        <dbReference type="Proteomes" id="UP001310594"/>
    </source>
</evidence>
<dbReference type="CDD" id="cd11524">
    <property type="entry name" value="SYLF"/>
    <property type="match status" value="1"/>
</dbReference>
<dbReference type="Proteomes" id="UP001310594">
    <property type="component" value="Unassembled WGS sequence"/>
</dbReference>
<organism evidence="2 3">
    <name type="scientific">Elasticomyces elasticus</name>
    <dbReference type="NCBI Taxonomy" id="574655"/>
    <lineage>
        <taxon>Eukaryota</taxon>
        <taxon>Fungi</taxon>
        <taxon>Dikarya</taxon>
        <taxon>Ascomycota</taxon>
        <taxon>Pezizomycotina</taxon>
        <taxon>Dothideomycetes</taxon>
        <taxon>Dothideomycetidae</taxon>
        <taxon>Mycosphaerellales</taxon>
        <taxon>Teratosphaeriaceae</taxon>
        <taxon>Elasticomyces</taxon>
    </lineage>
</organism>
<dbReference type="InterPro" id="IPR051702">
    <property type="entry name" value="SH3_domain_YSC84-like"/>
</dbReference>